<reference evidence="9 10" key="1">
    <citation type="submission" date="2022-05" db="EMBL/GenBank/DDBJ databases">
        <authorList>
            <consortium name="Genoscope - CEA"/>
            <person name="William W."/>
        </authorList>
    </citation>
    <scope>NUCLEOTIDE SEQUENCE [LARGE SCALE GENOMIC DNA]</scope>
</reference>
<keyword evidence="6" id="KW-0862">Zinc</keyword>
<dbReference type="GO" id="GO:0046872">
    <property type="term" value="F:metal ion binding"/>
    <property type="evidence" value="ECO:0007669"/>
    <property type="project" value="UniProtKB-KW"/>
</dbReference>
<evidence type="ECO:0000256" key="7">
    <source>
        <dbReference type="ARBA" id="ARBA00023049"/>
    </source>
</evidence>
<dbReference type="EMBL" id="CALNXJ010000046">
    <property type="protein sequence ID" value="CAH3149457.1"/>
    <property type="molecule type" value="Genomic_DNA"/>
</dbReference>
<keyword evidence="3" id="KW-0645">Protease</keyword>
<name>A0AAU9XJC7_9CNID</name>
<organism evidence="9 10">
    <name type="scientific">Pocillopora meandrina</name>
    <dbReference type="NCBI Taxonomy" id="46732"/>
    <lineage>
        <taxon>Eukaryota</taxon>
        <taxon>Metazoa</taxon>
        <taxon>Cnidaria</taxon>
        <taxon>Anthozoa</taxon>
        <taxon>Hexacorallia</taxon>
        <taxon>Scleractinia</taxon>
        <taxon>Astrocoeniina</taxon>
        <taxon>Pocilloporidae</taxon>
        <taxon>Pocillopora</taxon>
    </lineage>
</organism>
<dbReference type="PANTHER" id="PTHR37016:SF3">
    <property type="entry name" value="NEUTRAL PROTEASE 2-RELATED"/>
    <property type="match status" value="1"/>
</dbReference>
<keyword evidence="4" id="KW-0479">Metal-binding</keyword>
<dbReference type="InterPro" id="IPR029463">
    <property type="entry name" value="Lys_MEP"/>
</dbReference>
<dbReference type="Proteomes" id="UP001159428">
    <property type="component" value="Unassembled WGS sequence"/>
</dbReference>
<protein>
    <recommendedName>
        <fullName evidence="8">Lysine-specific metallo-endopeptidase domain-containing protein</fullName>
    </recommendedName>
</protein>
<keyword evidence="7" id="KW-0482">Metalloprotease</keyword>
<gene>
    <name evidence="9" type="ORF">PMEA_00024611</name>
</gene>
<proteinExistence type="inferred from homology"/>
<evidence type="ECO:0000256" key="1">
    <source>
        <dbReference type="ARBA" id="ARBA00001947"/>
    </source>
</evidence>
<comment type="similarity">
    <text evidence="2">Belongs to the peptidase M35 family.</text>
</comment>
<evidence type="ECO:0000256" key="6">
    <source>
        <dbReference type="ARBA" id="ARBA00022833"/>
    </source>
</evidence>
<sequence>IDCTPNFATSDKIECKFHLRNNGQQDYSVLKWRTPLDGLRSNCLTVTSNGKKLQYDGIYLKRSAPGPNQYLLVKAGQTVSSTFDVSDAYDMTKTGLYSIAVDTYLEYASLKYKIKGGSPDVKRETELAIVAVYNYVQSASQDLENNPPRTKTWFGSSPTNKPKWVFDKMERVLSKDRFAYIIGGRECDEDTYAYTTFGARRMFLCNLYSIADPLIGYDTKLGIIIHELSHAVARRDDIVYGQYNCKQLAIKDPKAARNNADNYEYFVESGTISSL</sequence>
<dbReference type="Pfam" id="PF14521">
    <property type="entry name" value="Aspzincin_M35"/>
    <property type="match status" value="1"/>
</dbReference>
<dbReference type="SMART" id="SM01351">
    <property type="entry name" value="Aspzincin_M35"/>
    <property type="match status" value="1"/>
</dbReference>
<evidence type="ECO:0000259" key="8">
    <source>
        <dbReference type="SMART" id="SM01351"/>
    </source>
</evidence>
<dbReference type="InterPro" id="IPR050414">
    <property type="entry name" value="Fungal_M35_metalloproteases"/>
</dbReference>
<dbReference type="InterPro" id="IPR024079">
    <property type="entry name" value="MetalloPept_cat_dom_sf"/>
</dbReference>
<comment type="cofactor">
    <cofactor evidence="1">
        <name>Zn(2+)</name>
        <dbReference type="ChEBI" id="CHEBI:29105"/>
    </cofactor>
</comment>
<feature type="non-terminal residue" evidence="9">
    <location>
        <position position="1"/>
    </location>
</feature>
<dbReference type="PANTHER" id="PTHR37016">
    <property type="match status" value="1"/>
</dbReference>
<evidence type="ECO:0000313" key="10">
    <source>
        <dbReference type="Proteomes" id="UP001159428"/>
    </source>
</evidence>
<dbReference type="SUPFAM" id="SSF55486">
    <property type="entry name" value="Metalloproteases ('zincins'), catalytic domain"/>
    <property type="match status" value="1"/>
</dbReference>
<evidence type="ECO:0000256" key="5">
    <source>
        <dbReference type="ARBA" id="ARBA00022801"/>
    </source>
</evidence>
<evidence type="ECO:0000256" key="2">
    <source>
        <dbReference type="ARBA" id="ARBA00010279"/>
    </source>
</evidence>
<keyword evidence="10" id="KW-1185">Reference proteome</keyword>
<dbReference type="AlphaFoldDB" id="A0AAU9XJC7"/>
<evidence type="ECO:0000256" key="4">
    <source>
        <dbReference type="ARBA" id="ARBA00022723"/>
    </source>
</evidence>
<accession>A0AAU9XJC7</accession>
<comment type="caution">
    <text evidence="9">The sequence shown here is derived from an EMBL/GenBank/DDBJ whole genome shotgun (WGS) entry which is preliminary data.</text>
</comment>
<dbReference type="GO" id="GO:0006508">
    <property type="term" value="P:proteolysis"/>
    <property type="evidence" value="ECO:0007669"/>
    <property type="project" value="UniProtKB-KW"/>
</dbReference>
<evidence type="ECO:0000256" key="3">
    <source>
        <dbReference type="ARBA" id="ARBA00022670"/>
    </source>
</evidence>
<evidence type="ECO:0000313" key="9">
    <source>
        <dbReference type="EMBL" id="CAH3149457.1"/>
    </source>
</evidence>
<feature type="domain" description="Lysine-specific metallo-endopeptidase" evidence="8">
    <location>
        <begin position="141"/>
        <end position="268"/>
    </location>
</feature>
<dbReference type="GO" id="GO:0004222">
    <property type="term" value="F:metalloendopeptidase activity"/>
    <property type="evidence" value="ECO:0007669"/>
    <property type="project" value="InterPro"/>
</dbReference>
<keyword evidence="5" id="KW-0378">Hydrolase</keyword>
<dbReference type="Gene3D" id="3.40.390.10">
    <property type="entry name" value="Collagenase (Catalytic Domain)"/>
    <property type="match status" value="1"/>
</dbReference>